<name>A0A9X3LTU5_9CORY</name>
<evidence type="ECO:0000256" key="3">
    <source>
        <dbReference type="ARBA" id="ARBA00023163"/>
    </source>
</evidence>
<keyword evidence="2" id="KW-0238">DNA-binding</keyword>
<protein>
    <submittedName>
        <fullName evidence="5">MarR family transcriptional regulator</fullName>
    </submittedName>
</protein>
<dbReference type="Proteomes" id="UP001146468">
    <property type="component" value="Unassembled WGS sequence"/>
</dbReference>
<dbReference type="AlphaFoldDB" id="A0A9X3LTU5"/>
<proteinExistence type="predicted"/>
<organism evidence="5 6">
    <name type="scientific">Corynebacterium meitnerae</name>
    <dbReference type="NCBI Taxonomy" id="2913498"/>
    <lineage>
        <taxon>Bacteria</taxon>
        <taxon>Bacillati</taxon>
        <taxon>Actinomycetota</taxon>
        <taxon>Actinomycetes</taxon>
        <taxon>Mycobacteriales</taxon>
        <taxon>Corynebacteriaceae</taxon>
        <taxon>Corynebacterium</taxon>
    </lineage>
</organism>
<dbReference type="GO" id="GO:0003700">
    <property type="term" value="F:DNA-binding transcription factor activity"/>
    <property type="evidence" value="ECO:0007669"/>
    <property type="project" value="InterPro"/>
</dbReference>
<feature type="domain" description="HTH marR-type" evidence="4">
    <location>
        <begin position="1"/>
        <end position="146"/>
    </location>
</feature>
<dbReference type="InterPro" id="IPR023187">
    <property type="entry name" value="Tscrpt_reg_MarR-type_CS"/>
</dbReference>
<evidence type="ECO:0000313" key="5">
    <source>
        <dbReference type="EMBL" id="MCZ9294131.1"/>
    </source>
</evidence>
<dbReference type="PROSITE" id="PS50995">
    <property type="entry name" value="HTH_MARR_2"/>
    <property type="match status" value="1"/>
</dbReference>
<dbReference type="InterPro" id="IPR036388">
    <property type="entry name" value="WH-like_DNA-bd_sf"/>
</dbReference>
<evidence type="ECO:0000313" key="6">
    <source>
        <dbReference type="Proteomes" id="UP001146468"/>
    </source>
</evidence>
<dbReference type="PROSITE" id="PS01117">
    <property type="entry name" value="HTH_MARR_1"/>
    <property type="match status" value="1"/>
</dbReference>
<dbReference type="PRINTS" id="PR00598">
    <property type="entry name" value="HTHMARR"/>
</dbReference>
<keyword evidence="6" id="KW-1185">Reference proteome</keyword>
<dbReference type="Gene3D" id="1.10.10.10">
    <property type="entry name" value="Winged helix-like DNA-binding domain superfamily/Winged helix DNA-binding domain"/>
    <property type="match status" value="1"/>
</dbReference>
<dbReference type="Pfam" id="PF01047">
    <property type="entry name" value="MarR"/>
    <property type="match status" value="1"/>
</dbReference>
<dbReference type="InterPro" id="IPR000835">
    <property type="entry name" value="HTH_MarR-typ"/>
</dbReference>
<dbReference type="SMART" id="SM00347">
    <property type="entry name" value="HTH_MARR"/>
    <property type="match status" value="1"/>
</dbReference>
<dbReference type="SUPFAM" id="SSF46785">
    <property type="entry name" value="Winged helix' DNA-binding domain"/>
    <property type="match status" value="1"/>
</dbReference>
<reference evidence="5" key="1">
    <citation type="submission" date="2022-02" db="EMBL/GenBank/DDBJ databases">
        <title>Corynebacterium sp. from urogenital microbiome.</title>
        <authorList>
            <person name="Cappelli E.A."/>
            <person name="Ribeiro T.G."/>
            <person name="Peixe L."/>
        </authorList>
    </citation>
    <scope>NUCLEOTIDE SEQUENCE</scope>
    <source>
        <strain evidence="5">C8Ua_172</strain>
    </source>
</reference>
<dbReference type="RefSeq" id="WP_420840164.1">
    <property type="nucleotide sequence ID" value="NZ_JAKMUS010000008.1"/>
</dbReference>
<accession>A0A9X3LTU5</accession>
<evidence type="ECO:0000256" key="2">
    <source>
        <dbReference type="ARBA" id="ARBA00023125"/>
    </source>
</evidence>
<sequence>MVAMTNKMDVAHEVAADVRPFLTKLYVAYFRIAEQSDLTGPQLSIMERLIENGPMRISQLAQEEGIRMPTASNTLHQLEQRELIHRVRDEADRRGVRVQITDTGRIEYDRVAQERTKYVTEMLATLDADDLQQLKDAVPVFEKLSELYTTHNLA</sequence>
<keyword evidence="1" id="KW-0805">Transcription regulation</keyword>
<evidence type="ECO:0000259" key="4">
    <source>
        <dbReference type="PROSITE" id="PS50995"/>
    </source>
</evidence>
<dbReference type="GO" id="GO:0003677">
    <property type="term" value="F:DNA binding"/>
    <property type="evidence" value="ECO:0007669"/>
    <property type="project" value="UniProtKB-KW"/>
</dbReference>
<dbReference type="InterPro" id="IPR036390">
    <property type="entry name" value="WH_DNA-bd_sf"/>
</dbReference>
<comment type="caution">
    <text evidence="5">The sequence shown here is derived from an EMBL/GenBank/DDBJ whole genome shotgun (WGS) entry which is preliminary data.</text>
</comment>
<dbReference type="PANTHER" id="PTHR42756">
    <property type="entry name" value="TRANSCRIPTIONAL REGULATOR, MARR"/>
    <property type="match status" value="1"/>
</dbReference>
<dbReference type="EMBL" id="JAKMUS010000008">
    <property type="protein sequence ID" value="MCZ9294131.1"/>
    <property type="molecule type" value="Genomic_DNA"/>
</dbReference>
<keyword evidence="3" id="KW-0804">Transcription</keyword>
<dbReference type="PANTHER" id="PTHR42756:SF1">
    <property type="entry name" value="TRANSCRIPTIONAL REPRESSOR OF EMRAB OPERON"/>
    <property type="match status" value="1"/>
</dbReference>
<evidence type="ECO:0000256" key="1">
    <source>
        <dbReference type="ARBA" id="ARBA00023015"/>
    </source>
</evidence>
<gene>
    <name evidence="5" type="ORF">L8U60_06485</name>
</gene>